<dbReference type="PROSITE" id="PS50110">
    <property type="entry name" value="RESPONSE_REGULATORY"/>
    <property type="match status" value="1"/>
</dbReference>
<proteinExistence type="predicted"/>
<dbReference type="AlphaFoldDB" id="A0A9D9EIH8"/>
<sequence>MPDLNGLEMARILGPEARIVFTTAFEQYAVDGYKVNALDYLLKPVSYPEFMQTVEKAVRWFSRQDSRQESIFVKSDYKLEIEAIDRGRIVIGNSSIPVGDNYKEGFQKSIGIEA</sequence>
<organism evidence="3 4">
    <name type="scientific">Candidatus Cryptobacteroides merdigallinarum</name>
    <dbReference type="NCBI Taxonomy" id="2840770"/>
    <lineage>
        <taxon>Bacteria</taxon>
        <taxon>Pseudomonadati</taxon>
        <taxon>Bacteroidota</taxon>
        <taxon>Bacteroidia</taxon>
        <taxon>Bacteroidales</taxon>
        <taxon>Candidatus Cryptobacteroides</taxon>
    </lineage>
</organism>
<dbReference type="Gene3D" id="3.40.50.2300">
    <property type="match status" value="1"/>
</dbReference>
<dbReference type="Proteomes" id="UP000810252">
    <property type="component" value="Unassembled WGS sequence"/>
</dbReference>
<comment type="caution">
    <text evidence="1">Lacks conserved residue(s) required for the propagation of feature annotation.</text>
</comment>
<evidence type="ECO:0000256" key="1">
    <source>
        <dbReference type="PROSITE-ProRule" id="PRU00169"/>
    </source>
</evidence>
<name>A0A9D9EIH8_9BACT</name>
<feature type="domain" description="Response regulatory" evidence="2">
    <location>
        <begin position="1"/>
        <end position="58"/>
    </location>
</feature>
<dbReference type="GO" id="GO:0000160">
    <property type="term" value="P:phosphorelay signal transduction system"/>
    <property type="evidence" value="ECO:0007669"/>
    <property type="project" value="InterPro"/>
</dbReference>
<evidence type="ECO:0000259" key="2">
    <source>
        <dbReference type="PROSITE" id="PS50110"/>
    </source>
</evidence>
<comment type="caution">
    <text evidence="3">The sequence shown here is derived from an EMBL/GenBank/DDBJ whole genome shotgun (WGS) entry which is preliminary data.</text>
</comment>
<accession>A0A9D9EIH8</accession>
<protein>
    <recommendedName>
        <fullName evidence="2">Response regulatory domain-containing protein</fullName>
    </recommendedName>
</protein>
<reference evidence="3" key="2">
    <citation type="journal article" date="2021" name="PeerJ">
        <title>Extensive microbial diversity within the chicken gut microbiome revealed by metagenomics and culture.</title>
        <authorList>
            <person name="Gilroy R."/>
            <person name="Ravi A."/>
            <person name="Getino M."/>
            <person name="Pursley I."/>
            <person name="Horton D.L."/>
            <person name="Alikhan N.F."/>
            <person name="Baker D."/>
            <person name="Gharbi K."/>
            <person name="Hall N."/>
            <person name="Watson M."/>
            <person name="Adriaenssens E.M."/>
            <person name="Foster-Nyarko E."/>
            <person name="Jarju S."/>
            <person name="Secka A."/>
            <person name="Antonio M."/>
            <person name="Oren A."/>
            <person name="Chaudhuri R.R."/>
            <person name="La Ragione R."/>
            <person name="Hildebrand F."/>
            <person name="Pallen M.J."/>
        </authorList>
    </citation>
    <scope>NUCLEOTIDE SEQUENCE</scope>
    <source>
        <strain evidence="3">20514</strain>
    </source>
</reference>
<evidence type="ECO:0000313" key="3">
    <source>
        <dbReference type="EMBL" id="MBO8448234.1"/>
    </source>
</evidence>
<reference evidence="3" key="1">
    <citation type="submission" date="2020-10" db="EMBL/GenBank/DDBJ databases">
        <authorList>
            <person name="Gilroy R."/>
        </authorList>
    </citation>
    <scope>NUCLEOTIDE SEQUENCE</scope>
    <source>
        <strain evidence="3">20514</strain>
    </source>
</reference>
<dbReference type="InterPro" id="IPR001789">
    <property type="entry name" value="Sig_transdc_resp-reg_receiver"/>
</dbReference>
<dbReference type="SUPFAM" id="SSF52172">
    <property type="entry name" value="CheY-like"/>
    <property type="match status" value="1"/>
</dbReference>
<evidence type="ECO:0000313" key="4">
    <source>
        <dbReference type="Proteomes" id="UP000810252"/>
    </source>
</evidence>
<dbReference type="InterPro" id="IPR011006">
    <property type="entry name" value="CheY-like_superfamily"/>
</dbReference>
<gene>
    <name evidence="3" type="ORF">IAC29_03055</name>
</gene>
<dbReference type="EMBL" id="JADIMQ010000046">
    <property type="protein sequence ID" value="MBO8448234.1"/>
    <property type="molecule type" value="Genomic_DNA"/>
</dbReference>